<proteinExistence type="predicted"/>
<protein>
    <submittedName>
        <fullName evidence="2">Uncharacterized protein</fullName>
    </submittedName>
</protein>
<sequence>MDMGDLGFQRQAQNAHAGIADDQVREFRTDNLSGSRGCHIQRIGIDQMQMRLRLHHGRHTIQPRERGVGNAHIACRPGDCDVLHVRPAFGGKGGRSVGRDAAQDMLDEPRADVAADAVGPQLWQIGGVDMVHRQVQRCTQTVGCACHRTGQIGGFGQSVGGLCQDGVDFGDIGLVRCSIHHRFGHHQRHGSVANANSTSAGQGRYVKMPKVETGPQIEAGHHRNRHLDPAKERQSRQNGKRIGAQRT</sequence>
<evidence type="ECO:0000313" key="2">
    <source>
        <dbReference type="EMBL" id="OIQ68894.1"/>
    </source>
</evidence>
<feature type="region of interest" description="Disordered" evidence="1">
    <location>
        <begin position="214"/>
        <end position="247"/>
    </location>
</feature>
<feature type="compositionally biased region" description="Basic and acidic residues" evidence="1">
    <location>
        <begin position="226"/>
        <end position="235"/>
    </location>
</feature>
<dbReference type="AlphaFoldDB" id="A0A1J5PC27"/>
<name>A0A1J5PC27_9ZZZZ</name>
<comment type="caution">
    <text evidence="2">The sequence shown here is derived from an EMBL/GenBank/DDBJ whole genome shotgun (WGS) entry which is preliminary data.</text>
</comment>
<accession>A0A1J5PC27</accession>
<reference evidence="2" key="1">
    <citation type="submission" date="2016-10" db="EMBL/GenBank/DDBJ databases">
        <title>Sequence of Gallionella enrichment culture.</title>
        <authorList>
            <person name="Poehlein A."/>
            <person name="Muehling M."/>
            <person name="Daniel R."/>
        </authorList>
    </citation>
    <scope>NUCLEOTIDE SEQUENCE</scope>
</reference>
<organism evidence="2">
    <name type="scientific">mine drainage metagenome</name>
    <dbReference type="NCBI Taxonomy" id="410659"/>
    <lineage>
        <taxon>unclassified sequences</taxon>
        <taxon>metagenomes</taxon>
        <taxon>ecological metagenomes</taxon>
    </lineage>
</organism>
<gene>
    <name evidence="2" type="ORF">GALL_495080</name>
</gene>
<dbReference type="EMBL" id="MLJW01005040">
    <property type="protein sequence ID" value="OIQ68894.1"/>
    <property type="molecule type" value="Genomic_DNA"/>
</dbReference>
<evidence type="ECO:0000256" key="1">
    <source>
        <dbReference type="SAM" id="MobiDB-lite"/>
    </source>
</evidence>